<keyword evidence="2" id="KW-0378">Hydrolase</keyword>
<dbReference type="SUPFAM" id="SSF53474">
    <property type="entry name" value="alpha/beta-Hydrolases"/>
    <property type="match status" value="1"/>
</dbReference>
<evidence type="ECO:0000313" key="3">
    <source>
        <dbReference type="Proteomes" id="UP000305546"/>
    </source>
</evidence>
<gene>
    <name evidence="2" type="ORF">FG385_12800</name>
</gene>
<proteinExistence type="predicted"/>
<dbReference type="EMBL" id="VDFW01000009">
    <property type="protein sequence ID" value="TNC26052.1"/>
    <property type="molecule type" value="Genomic_DNA"/>
</dbReference>
<evidence type="ECO:0000313" key="2">
    <source>
        <dbReference type="EMBL" id="TNC26052.1"/>
    </source>
</evidence>
<dbReference type="InterPro" id="IPR029058">
    <property type="entry name" value="AB_hydrolase_fold"/>
</dbReference>
<evidence type="ECO:0000259" key="1">
    <source>
        <dbReference type="Pfam" id="PF01738"/>
    </source>
</evidence>
<dbReference type="AlphaFoldDB" id="A0A5C4M1W9"/>
<protein>
    <submittedName>
        <fullName evidence="2">Dienelactone hydrolase family protein</fullName>
    </submittedName>
</protein>
<accession>A0A5C4M1W9</accession>
<dbReference type="Pfam" id="PF01738">
    <property type="entry name" value="DLH"/>
    <property type="match status" value="1"/>
</dbReference>
<reference evidence="2 3" key="1">
    <citation type="submission" date="2019-06" db="EMBL/GenBank/DDBJ databases">
        <title>Amycolatopsis alkalitolerans sp. nov., isolated from Gastrodia elata Blume.</title>
        <authorList>
            <person name="Narsing Rao M.P."/>
            <person name="Li W.J."/>
        </authorList>
    </citation>
    <scope>NUCLEOTIDE SEQUENCE [LARGE SCALE GENOMIC DNA]</scope>
    <source>
        <strain evidence="2 3">SYSUP0005</strain>
    </source>
</reference>
<dbReference type="RefSeq" id="WP_139096918.1">
    <property type="nucleotide sequence ID" value="NZ_VDFW01000009.1"/>
</dbReference>
<comment type="caution">
    <text evidence="2">The sequence shown here is derived from an EMBL/GenBank/DDBJ whole genome shotgun (WGS) entry which is preliminary data.</text>
</comment>
<dbReference type="InterPro" id="IPR051049">
    <property type="entry name" value="Dienelactone_hydrolase-like"/>
</dbReference>
<dbReference type="GO" id="GO:0016787">
    <property type="term" value="F:hydrolase activity"/>
    <property type="evidence" value="ECO:0007669"/>
    <property type="project" value="UniProtKB-KW"/>
</dbReference>
<sequence>MDIPVADGTIRGYLARPQTEVSGEPPRPGVVVIHDAVGLTEDARNITERFATAGYLALAPDLFSRGGLFRCVKTVFRELATAKGRAFEDISAARRLLAERADCTGKVGVVGFCMGGGFALVAATQGFDASAPYYGQLPKDLSILDEACPVVASFGKRDPSLKGTAAKLEQELTDRGIPHDIKEYPDAGHSFANQFPIGPLNVLARYAGVGYHRESSEDAWRRVLAFFARHLR</sequence>
<name>A0A5C4M1W9_9PSEU</name>
<keyword evidence="3" id="KW-1185">Reference proteome</keyword>
<dbReference type="Proteomes" id="UP000305546">
    <property type="component" value="Unassembled WGS sequence"/>
</dbReference>
<feature type="domain" description="Dienelactone hydrolase" evidence="1">
    <location>
        <begin position="10"/>
        <end position="230"/>
    </location>
</feature>
<organism evidence="2 3">
    <name type="scientific">Amycolatopsis alkalitolerans</name>
    <dbReference type="NCBI Taxonomy" id="2547244"/>
    <lineage>
        <taxon>Bacteria</taxon>
        <taxon>Bacillati</taxon>
        <taxon>Actinomycetota</taxon>
        <taxon>Actinomycetes</taxon>
        <taxon>Pseudonocardiales</taxon>
        <taxon>Pseudonocardiaceae</taxon>
        <taxon>Amycolatopsis</taxon>
    </lineage>
</organism>
<dbReference type="OrthoDB" id="3208682at2"/>
<dbReference type="PANTHER" id="PTHR46623:SF6">
    <property type="entry name" value="ALPHA_BETA-HYDROLASES SUPERFAMILY PROTEIN"/>
    <property type="match status" value="1"/>
</dbReference>
<dbReference type="PANTHER" id="PTHR46623">
    <property type="entry name" value="CARBOXYMETHYLENEBUTENOLIDASE-RELATED"/>
    <property type="match status" value="1"/>
</dbReference>
<dbReference type="InterPro" id="IPR002925">
    <property type="entry name" value="Dienelactn_hydro"/>
</dbReference>
<dbReference type="Gene3D" id="3.40.50.1820">
    <property type="entry name" value="alpha/beta hydrolase"/>
    <property type="match status" value="1"/>
</dbReference>